<dbReference type="PANTHER" id="PTHR33697:SF2">
    <property type="entry name" value="T17B22.17 PROTEIN"/>
    <property type="match status" value="1"/>
</dbReference>
<sequence>MYEFGSLVWVKRKNGRWWPARIVCRNEIPASFKNMFECSLYCSKLPIMLLGTSSYSLDWFNMESKRLKPFRCGEFDDCIKGAASSESLKCFNEGGMIWNRRKSACRREAILQALAIENKEPRKKLKRAGDAPSETVFKPKRFKSTCVSLKTQSPRVEKSPVRSESSIVIQLKTASTETPTHSSGDDHKNSAESSGHSQRQLKSMTVKKQGQSINWSKSLNCDTDALTNQNEKLKEEGDDHYGLDAPAIQKKKKFALKKCRQVMADQLAPNGTSQVVKKIFETEIAEKTYINSNDSALTDQQRKTQTMLVDVNVTVQKESREEHVPFICMTSRSSQKPIIGHPVDIEVLDNRSDSLFEETNGITKYSFGFAGNKVPKLEWKKAKRTPVLYSSTCKDGNTSVAIQSFSYLKAKGSDNPHAPQSVRNSLRKHTISSDHTLIHAVKNQAPLGANVNCVPVKHIFSRLLAAVG</sequence>
<dbReference type="CDD" id="cd05162">
    <property type="entry name" value="PWWP"/>
    <property type="match status" value="1"/>
</dbReference>
<dbReference type="EMBL" id="BAABME010008265">
    <property type="protein sequence ID" value="GAA0172745.1"/>
    <property type="molecule type" value="Genomic_DNA"/>
</dbReference>
<feature type="region of interest" description="Disordered" evidence="1">
    <location>
        <begin position="153"/>
        <end position="212"/>
    </location>
</feature>
<evidence type="ECO:0000259" key="2">
    <source>
        <dbReference type="PROSITE" id="PS50812"/>
    </source>
</evidence>
<proteinExistence type="predicted"/>
<dbReference type="AlphaFoldDB" id="A0AAV3RC93"/>
<evidence type="ECO:0000313" key="3">
    <source>
        <dbReference type="EMBL" id="GAA0172745.1"/>
    </source>
</evidence>
<dbReference type="PROSITE" id="PS50812">
    <property type="entry name" value="PWWP"/>
    <property type="match status" value="1"/>
</dbReference>
<evidence type="ECO:0000313" key="4">
    <source>
        <dbReference type="Proteomes" id="UP001454036"/>
    </source>
</evidence>
<comment type="caution">
    <text evidence="3">The sequence shown here is derived from an EMBL/GenBank/DDBJ whole genome shotgun (WGS) entry which is preliminary data.</text>
</comment>
<name>A0AAV3RC93_LITER</name>
<organism evidence="3 4">
    <name type="scientific">Lithospermum erythrorhizon</name>
    <name type="common">Purple gromwell</name>
    <name type="synonym">Lithospermum officinale var. erythrorhizon</name>
    <dbReference type="NCBI Taxonomy" id="34254"/>
    <lineage>
        <taxon>Eukaryota</taxon>
        <taxon>Viridiplantae</taxon>
        <taxon>Streptophyta</taxon>
        <taxon>Embryophyta</taxon>
        <taxon>Tracheophyta</taxon>
        <taxon>Spermatophyta</taxon>
        <taxon>Magnoliopsida</taxon>
        <taxon>eudicotyledons</taxon>
        <taxon>Gunneridae</taxon>
        <taxon>Pentapetalae</taxon>
        <taxon>asterids</taxon>
        <taxon>lamiids</taxon>
        <taxon>Boraginales</taxon>
        <taxon>Boraginaceae</taxon>
        <taxon>Boraginoideae</taxon>
        <taxon>Lithospermeae</taxon>
        <taxon>Lithospermum</taxon>
    </lineage>
</organism>
<protein>
    <recommendedName>
        <fullName evidence="2">PWWP domain-containing protein</fullName>
    </recommendedName>
</protein>
<feature type="compositionally biased region" description="Polar residues" evidence="1">
    <location>
        <begin position="191"/>
        <end position="212"/>
    </location>
</feature>
<reference evidence="3 4" key="1">
    <citation type="submission" date="2024-01" db="EMBL/GenBank/DDBJ databases">
        <title>The complete chloroplast genome sequence of Lithospermum erythrorhizon: insights into the phylogenetic relationship among Boraginaceae species and the maternal lineages of purple gromwells.</title>
        <authorList>
            <person name="Okada T."/>
            <person name="Watanabe K."/>
        </authorList>
    </citation>
    <scope>NUCLEOTIDE SEQUENCE [LARGE SCALE GENOMIC DNA]</scope>
</reference>
<dbReference type="Pfam" id="PF00855">
    <property type="entry name" value="PWWP"/>
    <property type="match status" value="1"/>
</dbReference>
<dbReference type="SUPFAM" id="SSF63748">
    <property type="entry name" value="Tudor/PWWP/MBT"/>
    <property type="match status" value="1"/>
</dbReference>
<feature type="compositionally biased region" description="Polar residues" evidence="1">
    <location>
        <begin position="162"/>
        <end position="182"/>
    </location>
</feature>
<keyword evidence="4" id="KW-1185">Reference proteome</keyword>
<dbReference type="InterPro" id="IPR000313">
    <property type="entry name" value="PWWP_dom"/>
</dbReference>
<dbReference type="PANTHER" id="PTHR33697">
    <property type="entry name" value="T17B22.17 PROTEIN-RELATED"/>
    <property type="match status" value="1"/>
</dbReference>
<dbReference type="Proteomes" id="UP001454036">
    <property type="component" value="Unassembled WGS sequence"/>
</dbReference>
<dbReference type="Gene3D" id="2.30.30.140">
    <property type="match status" value="1"/>
</dbReference>
<dbReference type="InterPro" id="IPR044679">
    <property type="entry name" value="PWWP2-like"/>
</dbReference>
<evidence type="ECO:0000256" key="1">
    <source>
        <dbReference type="SAM" id="MobiDB-lite"/>
    </source>
</evidence>
<gene>
    <name evidence="3" type="ORF">LIER_26508</name>
</gene>
<feature type="domain" description="PWWP" evidence="2">
    <location>
        <begin position="4"/>
        <end position="63"/>
    </location>
</feature>
<accession>A0AAV3RC93</accession>